<dbReference type="InterPro" id="IPR031099">
    <property type="entry name" value="BRCA1-associated"/>
</dbReference>
<evidence type="ECO:0000259" key="13">
    <source>
        <dbReference type="PROSITE" id="PS50172"/>
    </source>
</evidence>
<keyword evidence="10" id="KW-0175">Coiled coil</keyword>
<keyword evidence="6" id="KW-0862">Zinc</keyword>
<accession>A0AAN7ZRU4</accession>
<evidence type="ECO:0000256" key="7">
    <source>
        <dbReference type="ARBA" id="ARBA00023204"/>
    </source>
</evidence>
<evidence type="ECO:0000256" key="4">
    <source>
        <dbReference type="ARBA" id="ARBA00022763"/>
    </source>
</evidence>
<sequence length="1553" mass="176808">MHAEIKQTEEFATLSKQHESKRFYIFCHHVFHLKNILKCSICLEIYDSPVELPECKHLFCQDCIDDYCEYTNGKSTCCPVCQKRFQKNDCKDHFFFKNLSEFTRFVLKHIYMVLGEKCNSNLLVLLFGHLPTMTERKIRMIEKNFLNLGEVNAPRNLAKPIVPNDAAETNVLGYFNVFAKKESSAFDALLKTPVQNKFFKQKPCIDSKVYIVKKNEKENTNPEHIHTVQQFENESNRTEILKWLENTNNEFDYKSFTQVHKIPQDIPDFDMPSISQTIAFKKPKFNAATMSELKKLKQMQNEMREKSNVLIRLSRSMQFVNNKRNGQEKRTRSLECCLKTIIPQPKVKRHSLPLLSQDEEIVIEQFDSEKDILHTKDPDKLALVNLMETEYLNAIDNELIKAESNLNVSRGWNRVKAVKKTFAKTERKSSKLKVTSLATSANTVNRTQINLRSKRNIRDTPPKTVEIPPINENVTNVEDRQKNEIESTRTSVNVEDKQSVLHVNDIEVAGAIVADKELQDDTSCKKILGNKKKIKTVPDFETVVTHAIIENRDLQEPFPTISNVADNTQNCIIASSVGEKPQLETSTIKNLEEKMSKIHGVEIVDKVDREIDCPKPVEFLNNVHPEAEDDDFIFTMPTQTIISCDIKQVNDDGIVNRLNNKIMSIYNILSIYLDDPSLKNTSLICKLKEILNEQHVYKSHCQETKSVHVQTTNNREDDSQESHYRDMGIQTDSFDNSNGFKISSTDMFNIQPVVSTAVQTEQFSCINCNRNVGNSLVAAQDETSPSVFKEDNFENTIPGKYNLSASFDNLTFETQDIVKGEQICLKSTTKLIASQSSAKDETDKQSQVVKESTNYKRVRQSSSESDTDNEKVKINATKKHKVENVTESENIEKGPQLTTNLLESNDISFEFLSDFDTNFKEASQFPKEIRNSIKPEEPSNKPEAAIKSATKVLTDVFEEPFPKRIKTQDIIKECEMIIKEACSTTLRIDHTHYGTEAIKLSLDGLEEEFNRTFEDDGNNNKNAKDKYSESIFSSAENKISQIDKQNELCEKVDHLEGLEDCFKDEFDKELQSSITQTMLKKDAKKIHVIQDILLPKPSDSHLEKVTEDKNEAEIFSDNASEKSDEIVDSDQEVIAATPQKSRMVPPPLDAVSMSQEKILLQNNYFIPDEILRPSEDNLLSCLNETFAPPPEFQDPDVDIIETQNHNDIEDIAPNASVTPDLLIHDTDARSQYAPLITSTPFSSVSQTLSTKTWNLSPIRSSHTYVNPILAAQNASRLPLTIIECKTPSKLRPLPDDTNREKNSVLKPNEMSSTNVSVSSKPNVCYTRLSTNQIMQVTSLATKKLITTTNTFGTTVTHMIVAVDKRNYLQDHTMKYVLAVAAGIWVLNFKWIEECLKQYEIVPEEPYEALDITGSDGPRRSRLTRSIAPLLENYKIYAAPPFRSTTKTELENVIKLLDGEVVSKPEDLLKKKGKVCLIITESSASQEDDLFEEWLEKLKVVTVDLEWLSRSVGHFQTSRLRPFALCSEESFSDLSYPAELLEDVPYSFTANIGS</sequence>
<keyword evidence="15" id="KW-1185">Reference proteome</keyword>
<evidence type="ECO:0000256" key="10">
    <source>
        <dbReference type="SAM" id="Coils"/>
    </source>
</evidence>
<reference evidence="14 15" key="1">
    <citation type="journal article" date="2024" name="Insects">
        <title>An Improved Chromosome-Level Genome Assembly of the Firefly Pyrocoelia pectoralis.</title>
        <authorList>
            <person name="Fu X."/>
            <person name="Meyer-Rochow V.B."/>
            <person name="Ballantyne L."/>
            <person name="Zhu X."/>
        </authorList>
    </citation>
    <scope>NUCLEOTIDE SEQUENCE [LARGE SCALE GENOMIC DNA]</scope>
    <source>
        <strain evidence="14">XCY_ONT2</strain>
    </source>
</reference>
<gene>
    <name evidence="14" type="ORF">RI129_005030</name>
</gene>
<comment type="subcellular location">
    <subcellularLocation>
        <location evidence="1">Nucleus</location>
    </subcellularLocation>
</comment>
<evidence type="ECO:0008006" key="16">
    <source>
        <dbReference type="Google" id="ProtNLM"/>
    </source>
</evidence>
<evidence type="ECO:0000256" key="9">
    <source>
        <dbReference type="PROSITE-ProRule" id="PRU00175"/>
    </source>
</evidence>
<evidence type="ECO:0000256" key="5">
    <source>
        <dbReference type="ARBA" id="ARBA00022771"/>
    </source>
</evidence>
<evidence type="ECO:0000259" key="12">
    <source>
        <dbReference type="PROSITE" id="PS50089"/>
    </source>
</evidence>
<keyword evidence="2" id="KW-0479">Metal-binding</keyword>
<evidence type="ECO:0000256" key="1">
    <source>
        <dbReference type="ARBA" id="ARBA00004123"/>
    </source>
</evidence>
<dbReference type="GO" id="GO:0045944">
    <property type="term" value="P:positive regulation of transcription by RNA polymerase II"/>
    <property type="evidence" value="ECO:0007669"/>
    <property type="project" value="TreeGrafter"/>
</dbReference>
<evidence type="ECO:0000256" key="2">
    <source>
        <dbReference type="ARBA" id="ARBA00022723"/>
    </source>
</evidence>
<keyword evidence="3" id="KW-0677">Repeat</keyword>
<dbReference type="EMBL" id="JAVRBK010000003">
    <property type="protein sequence ID" value="KAK5646566.1"/>
    <property type="molecule type" value="Genomic_DNA"/>
</dbReference>
<dbReference type="GO" id="GO:0000724">
    <property type="term" value="P:double-strand break repair via homologous recombination"/>
    <property type="evidence" value="ECO:0007669"/>
    <property type="project" value="TreeGrafter"/>
</dbReference>
<organism evidence="14 15">
    <name type="scientific">Pyrocoelia pectoralis</name>
    <dbReference type="NCBI Taxonomy" id="417401"/>
    <lineage>
        <taxon>Eukaryota</taxon>
        <taxon>Metazoa</taxon>
        <taxon>Ecdysozoa</taxon>
        <taxon>Arthropoda</taxon>
        <taxon>Hexapoda</taxon>
        <taxon>Insecta</taxon>
        <taxon>Pterygota</taxon>
        <taxon>Neoptera</taxon>
        <taxon>Endopterygota</taxon>
        <taxon>Coleoptera</taxon>
        <taxon>Polyphaga</taxon>
        <taxon>Elateriformia</taxon>
        <taxon>Elateroidea</taxon>
        <taxon>Lampyridae</taxon>
        <taxon>Lampyrinae</taxon>
        <taxon>Pyrocoelia</taxon>
    </lineage>
</organism>
<dbReference type="PROSITE" id="PS50089">
    <property type="entry name" value="ZF_RING_2"/>
    <property type="match status" value="1"/>
</dbReference>
<dbReference type="InterPro" id="IPR001841">
    <property type="entry name" value="Znf_RING"/>
</dbReference>
<evidence type="ECO:0000256" key="8">
    <source>
        <dbReference type="ARBA" id="ARBA00023242"/>
    </source>
</evidence>
<name>A0AAN7ZRU4_9COLE</name>
<dbReference type="GO" id="GO:0004842">
    <property type="term" value="F:ubiquitin-protein transferase activity"/>
    <property type="evidence" value="ECO:0007669"/>
    <property type="project" value="TreeGrafter"/>
</dbReference>
<feature type="compositionally biased region" description="Basic and acidic residues" evidence="11">
    <location>
        <begin position="1292"/>
        <end position="1303"/>
    </location>
</feature>
<feature type="region of interest" description="Disordered" evidence="11">
    <location>
        <begin position="835"/>
        <end position="871"/>
    </location>
</feature>
<dbReference type="InterPro" id="IPR001357">
    <property type="entry name" value="BRCT_dom"/>
</dbReference>
<evidence type="ECO:0000256" key="6">
    <source>
        <dbReference type="ARBA" id="ARBA00022833"/>
    </source>
</evidence>
<dbReference type="GO" id="GO:0070531">
    <property type="term" value="C:BRCA1-A complex"/>
    <property type="evidence" value="ECO:0007669"/>
    <property type="project" value="TreeGrafter"/>
</dbReference>
<dbReference type="Gene3D" id="3.40.50.10190">
    <property type="entry name" value="BRCT domain"/>
    <property type="match status" value="2"/>
</dbReference>
<evidence type="ECO:0000313" key="15">
    <source>
        <dbReference type="Proteomes" id="UP001329430"/>
    </source>
</evidence>
<dbReference type="GO" id="GO:0031436">
    <property type="term" value="C:BRCA1-BARD1 complex"/>
    <property type="evidence" value="ECO:0007669"/>
    <property type="project" value="TreeGrafter"/>
</dbReference>
<feature type="domain" description="BRCT" evidence="13">
    <location>
        <begin position="1346"/>
        <end position="1408"/>
    </location>
</feature>
<proteinExistence type="predicted"/>
<dbReference type="SMART" id="SM00184">
    <property type="entry name" value="RING"/>
    <property type="match status" value="1"/>
</dbReference>
<evidence type="ECO:0000256" key="11">
    <source>
        <dbReference type="SAM" id="MobiDB-lite"/>
    </source>
</evidence>
<dbReference type="GO" id="GO:0008270">
    <property type="term" value="F:zinc ion binding"/>
    <property type="evidence" value="ECO:0007669"/>
    <property type="project" value="UniProtKB-KW"/>
</dbReference>
<dbReference type="Pfam" id="PF13445">
    <property type="entry name" value="zf-RING_UBOX"/>
    <property type="match status" value="1"/>
</dbReference>
<feature type="domain" description="BRCT" evidence="13">
    <location>
        <begin position="1425"/>
        <end position="1524"/>
    </location>
</feature>
<feature type="region of interest" description="Disordered" evidence="11">
    <location>
        <begin position="1290"/>
        <end position="1317"/>
    </location>
</feature>
<dbReference type="SUPFAM" id="SSF57850">
    <property type="entry name" value="RING/U-box"/>
    <property type="match status" value="1"/>
</dbReference>
<comment type="caution">
    <text evidence="14">The sequence shown here is derived from an EMBL/GenBank/DDBJ whole genome shotgun (WGS) entry which is preliminary data.</text>
</comment>
<keyword evidence="8" id="KW-0539">Nucleus</keyword>
<feature type="coiled-coil region" evidence="10">
    <location>
        <begin position="286"/>
        <end position="316"/>
    </location>
</feature>
<dbReference type="PANTHER" id="PTHR13763:SF0">
    <property type="entry name" value="BREAST CANCER TYPE 1 SUSCEPTIBILITY PROTEIN"/>
    <property type="match status" value="1"/>
</dbReference>
<dbReference type="PANTHER" id="PTHR13763">
    <property type="entry name" value="BREAST CANCER TYPE 1 SUSCEPTIBILITY PROTEIN BRCA1"/>
    <property type="match status" value="1"/>
</dbReference>
<evidence type="ECO:0000313" key="14">
    <source>
        <dbReference type="EMBL" id="KAK5646566.1"/>
    </source>
</evidence>
<keyword evidence="5 9" id="KW-0863">Zinc-finger</keyword>
<dbReference type="Gene3D" id="3.30.40.10">
    <property type="entry name" value="Zinc/RING finger domain, C3HC4 (zinc finger)"/>
    <property type="match status" value="1"/>
</dbReference>
<dbReference type="InterPro" id="IPR036420">
    <property type="entry name" value="BRCT_dom_sf"/>
</dbReference>
<feature type="domain" description="RING-type" evidence="12">
    <location>
        <begin position="39"/>
        <end position="82"/>
    </location>
</feature>
<dbReference type="InterPro" id="IPR017907">
    <property type="entry name" value="Znf_RING_CS"/>
</dbReference>
<dbReference type="PROSITE" id="PS50172">
    <property type="entry name" value="BRCT"/>
    <property type="match status" value="2"/>
</dbReference>
<protein>
    <recommendedName>
        <fullName evidence="16">RING-type E3 ubiquitin transferase BRCA1</fullName>
    </recommendedName>
</protein>
<dbReference type="InterPro" id="IPR013083">
    <property type="entry name" value="Znf_RING/FYVE/PHD"/>
</dbReference>
<dbReference type="InterPro" id="IPR027370">
    <property type="entry name" value="Znf-RING_euk"/>
</dbReference>
<keyword evidence="7" id="KW-0234">DNA repair</keyword>
<dbReference type="SUPFAM" id="SSF52113">
    <property type="entry name" value="BRCT domain"/>
    <property type="match status" value="2"/>
</dbReference>
<dbReference type="PROSITE" id="PS00518">
    <property type="entry name" value="ZF_RING_1"/>
    <property type="match status" value="1"/>
</dbReference>
<dbReference type="SMART" id="SM00292">
    <property type="entry name" value="BRCT"/>
    <property type="match status" value="2"/>
</dbReference>
<evidence type="ECO:0000256" key="3">
    <source>
        <dbReference type="ARBA" id="ARBA00022737"/>
    </source>
</evidence>
<keyword evidence="4" id="KW-0227">DNA damage</keyword>
<dbReference type="Proteomes" id="UP001329430">
    <property type="component" value="Chromosome 3"/>
</dbReference>